<dbReference type="RefSeq" id="WP_120743106.1">
    <property type="nucleotide sequence ID" value="NZ_CP032568.1"/>
</dbReference>
<name>A0A386ZJJ4_9NOCA</name>
<dbReference type="EMBL" id="CP032568">
    <property type="protein sequence ID" value="AYF78042.1"/>
    <property type="molecule type" value="Genomic_DNA"/>
</dbReference>
<reference evidence="1 2" key="1">
    <citation type="submission" date="2018-09" db="EMBL/GenBank/DDBJ databases">
        <title>Nocardia yunnanensis sp. nov., an actinomycete isolated from a soil sample.</title>
        <authorList>
            <person name="Zhang J."/>
        </authorList>
    </citation>
    <scope>NUCLEOTIDE SEQUENCE [LARGE SCALE GENOMIC DNA]</scope>
    <source>
        <strain evidence="1 2">CFHS0054</strain>
    </source>
</reference>
<evidence type="ECO:0000313" key="2">
    <source>
        <dbReference type="Proteomes" id="UP000267164"/>
    </source>
</evidence>
<proteinExistence type="predicted"/>
<dbReference type="Proteomes" id="UP000267164">
    <property type="component" value="Chromosome"/>
</dbReference>
<organism evidence="1 2">
    <name type="scientific">Nocardia yunnanensis</name>
    <dbReference type="NCBI Taxonomy" id="2382165"/>
    <lineage>
        <taxon>Bacteria</taxon>
        <taxon>Bacillati</taxon>
        <taxon>Actinomycetota</taxon>
        <taxon>Actinomycetes</taxon>
        <taxon>Mycobacteriales</taxon>
        <taxon>Nocardiaceae</taxon>
        <taxon>Nocardia</taxon>
    </lineage>
</organism>
<evidence type="ECO:0000313" key="1">
    <source>
        <dbReference type="EMBL" id="AYF78042.1"/>
    </source>
</evidence>
<dbReference type="AlphaFoldDB" id="A0A386ZJJ4"/>
<keyword evidence="2" id="KW-1185">Reference proteome</keyword>
<sequence length="111" mass="11345">MDGDTERVAWDHPSAVAYVNAAQQAAALLDSAQGQAQVLAGIDLSGLGVLGRGFAAAWSQAWAQHVEHLGTASDLTDRYGQSIIRWGNVLGATDAESAARIAGAGDGDGQV</sequence>
<evidence type="ECO:0008006" key="3">
    <source>
        <dbReference type="Google" id="ProtNLM"/>
    </source>
</evidence>
<accession>A0A386ZJJ4</accession>
<dbReference type="OrthoDB" id="4563102at2"/>
<dbReference type="KEGG" id="nyu:D7D52_34215"/>
<gene>
    <name evidence="1" type="ORF">D7D52_34215</name>
</gene>
<protein>
    <recommendedName>
        <fullName evidence="3">ESX-1 secretion-associated protein</fullName>
    </recommendedName>
</protein>